<dbReference type="GO" id="GO:0043565">
    <property type="term" value="F:sequence-specific DNA binding"/>
    <property type="evidence" value="ECO:0007669"/>
    <property type="project" value="TreeGrafter"/>
</dbReference>
<dbReference type="InterPro" id="IPR000847">
    <property type="entry name" value="LysR_HTH_N"/>
</dbReference>
<evidence type="ECO:0000256" key="1">
    <source>
        <dbReference type="ARBA" id="ARBA00009437"/>
    </source>
</evidence>
<sequence length="299" mass="34210">MATFLVVARSMSFTVASEELCLTQGAISHRINSLETALGFKLFVRMTRKLELTNEGQRLQATLSSVFKTINEEIESIHNNELSGELYVGVAPTFALSWLVPRLPDFQKKYPHLDIRLRVKASKLDFKHEPVDLAIYYGTGQNAGFYQKRLYDEYLTPVMCPVYANELSIYGCEDIQRLSEARLVHCIEGIDTISPRYEWEFWLKQTGVEIPFKRQQTIINHAEMAISAARHGMGVAMGRVSLARPYLNEKILIAPFQFINSGFGYDVICPAGLENRPRYKAFMEWLVLEAERERSLIDI</sequence>
<dbReference type="SUPFAM" id="SSF46785">
    <property type="entry name" value="Winged helix' DNA-binding domain"/>
    <property type="match status" value="1"/>
</dbReference>
<dbReference type="AlphaFoldDB" id="A0A5Y4CKU1"/>
<evidence type="ECO:0000256" key="4">
    <source>
        <dbReference type="ARBA" id="ARBA00023163"/>
    </source>
</evidence>
<dbReference type="Gene3D" id="3.40.190.10">
    <property type="entry name" value="Periplasmic binding protein-like II"/>
    <property type="match status" value="2"/>
</dbReference>
<gene>
    <name evidence="6" type="ORF">FQQ32_23230</name>
</gene>
<evidence type="ECO:0000313" key="6">
    <source>
        <dbReference type="EMBL" id="ECJ9902939.1"/>
    </source>
</evidence>
<dbReference type="EMBL" id="AAJAEW010000285">
    <property type="protein sequence ID" value="ECJ9902939.1"/>
    <property type="molecule type" value="Genomic_DNA"/>
</dbReference>
<reference evidence="6" key="1">
    <citation type="submission" date="2019-07" db="EMBL/GenBank/DDBJ databases">
        <authorList>
            <consortium name="PulseNet: The National Subtyping Network for Foodborne Disease Surveillance"/>
            <person name="Tarr C.L."/>
            <person name="Trees E."/>
            <person name="Katz L.S."/>
            <person name="Carleton-Romer H.A."/>
            <person name="Stroika S."/>
            <person name="Kucerova Z."/>
            <person name="Roache K.F."/>
            <person name="Sabol A.L."/>
            <person name="Besser J."/>
            <person name="Gerner-Smidt P."/>
        </authorList>
    </citation>
    <scope>NUCLEOTIDE SEQUENCE</scope>
    <source>
        <strain evidence="6">PNUSAS085449</strain>
    </source>
</reference>
<dbReference type="Pfam" id="PF03466">
    <property type="entry name" value="LysR_substrate"/>
    <property type="match status" value="1"/>
</dbReference>
<comment type="caution">
    <text evidence="6">The sequence shown here is derived from an EMBL/GenBank/DDBJ whole genome shotgun (WGS) entry which is preliminary data.</text>
</comment>
<keyword evidence="2" id="KW-0805">Transcription regulation</keyword>
<dbReference type="PROSITE" id="PS50931">
    <property type="entry name" value="HTH_LYSR"/>
    <property type="match status" value="1"/>
</dbReference>
<dbReference type="InterPro" id="IPR036390">
    <property type="entry name" value="WH_DNA-bd_sf"/>
</dbReference>
<keyword evidence="3" id="KW-0238">DNA-binding</keyword>
<dbReference type="InterPro" id="IPR005119">
    <property type="entry name" value="LysR_subst-bd"/>
</dbReference>
<dbReference type="InterPro" id="IPR036388">
    <property type="entry name" value="WH-like_DNA-bd_sf"/>
</dbReference>
<keyword evidence="4" id="KW-0804">Transcription</keyword>
<dbReference type="PANTHER" id="PTHR30537:SF32">
    <property type="entry name" value="HTH-TYPE TRANSCRIPTIONAL REGULATOR DSDC"/>
    <property type="match status" value="1"/>
</dbReference>
<protein>
    <submittedName>
        <fullName evidence="6">LysR family transcriptional regulator</fullName>
    </submittedName>
</protein>
<dbReference type="GO" id="GO:0006351">
    <property type="term" value="P:DNA-templated transcription"/>
    <property type="evidence" value="ECO:0007669"/>
    <property type="project" value="TreeGrafter"/>
</dbReference>
<accession>A0A5Y4CKU1</accession>
<proteinExistence type="inferred from homology"/>
<organism evidence="6">
    <name type="scientific">Salmonella enterica</name>
    <name type="common">Salmonella choleraesuis</name>
    <dbReference type="NCBI Taxonomy" id="28901"/>
    <lineage>
        <taxon>Bacteria</taxon>
        <taxon>Pseudomonadati</taxon>
        <taxon>Pseudomonadota</taxon>
        <taxon>Gammaproteobacteria</taxon>
        <taxon>Enterobacterales</taxon>
        <taxon>Enterobacteriaceae</taxon>
        <taxon>Salmonella</taxon>
    </lineage>
</organism>
<dbReference type="Pfam" id="PF00126">
    <property type="entry name" value="HTH_1"/>
    <property type="match status" value="1"/>
</dbReference>
<dbReference type="Gene3D" id="1.10.10.10">
    <property type="entry name" value="Winged helix-like DNA-binding domain superfamily/Winged helix DNA-binding domain"/>
    <property type="match status" value="1"/>
</dbReference>
<name>A0A5Y4CKU1_SALER</name>
<dbReference type="CDD" id="cd08432">
    <property type="entry name" value="PBP2_GcdR_TrpI_HvrB_AmpR_like"/>
    <property type="match status" value="1"/>
</dbReference>
<dbReference type="GO" id="GO:0003700">
    <property type="term" value="F:DNA-binding transcription factor activity"/>
    <property type="evidence" value="ECO:0007669"/>
    <property type="project" value="InterPro"/>
</dbReference>
<dbReference type="SUPFAM" id="SSF53850">
    <property type="entry name" value="Periplasmic binding protein-like II"/>
    <property type="match status" value="1"/>
</dbReference>
<evidence type="ECO:0000259" key="5">
    <source>
        <dbReference type="PROSITE" id="PS50931"/>
    </source>
</evidence>
<comment type="similarity">
    <text evidence="1">Belongs to the LysR transcriptional regulatory family.</text>
</comment>
<dbReference type="PRINTS" id="PR00039">
    <property type="entry name" value="HTHLYSR"/>
</dbReference>
<dbReference type="PANTHER" id="PTHR30537">
    <property type="entry name" value="HTH-TYPE TRANSCRIPTIONAL REGULATOR"/>
    <property type="match status" value="1"/>
</dbReference>
<feature type="domain" description="HTH lysR-type" evidence="5">
    <location>
        <begin position="1"/>
        <end position="53"/>
    </location>
</feature>
<evidence type="ECO:0000256" key="2">
    <source>
        <dbReference type="ARBA" id="ARBA00023015"/>
    </source>
</evidence>
<evidence type="ECO:0000256" key="3">
    <source>
        <dbReference type="ARBA" id="ARBA00023125"/>
    </source>
</evidence>
<dbReference type="InterPro" id="IPR058163">
    <property type="entry name" value="LysR-type_TF_proteobact-type"/>
</dbReference>